<dbReference type="EMBL" id="CM042888">
    <property type="protein sequence ID" value="KAI4326490.1"/>
    <property type="molecule type" value="Genomic_DNA"/>
</dbReference>
<organism evidence="1 2">
    <name type="scientific">Melastoma candidum</name>
    <dbReference type="NCBI Taxonomy" id="119954"/>
    <lineage>
        <taxon>Eukaryota</taxon>
        <taxon>Viridiplantae</taxon>
        <taxon>Streptophyta</taxon>
        <taxon>Embryophyta</taxon>
        <taxon>Tracheophyta</taxon>
        <taxon>Spermatophyta</taxon>
        <taxon>Magnoliopsida</taxon>
        <taxon>eudicotyledons</taxon>
        <taxon>Gunneridae</taxon>
        <taxon>Pentapetalae</taxon>
        <taxon>rosids</taxon>
        <taxon>malvids</taxon>
        <taxon>Myrtales</taxon>
        <taxon>Melastomataceae</taxon>
        <taxon>Melastomatoideae</taxon>
        <taxon>Melastomateae</taxon>
        <taxon>Melastoma</taxon>
    </lineage>
</organism>
<keyword evidence="2" id="KW-1185">Reference proteome</keyword>
<protein>
    <submittedName>
        <fullName evidence="1">Uncharacterized protein</fullName>
    </submittedName>
</protein>
<comment type="caution">
    <text evidence="1">The sequence shown here is derived from an EMBL/GenBank/DDBJ whole genome shotgun (WGS) entry which is preliminary data.</text>
</comment>
<proteinExistence type="predicted"/>
<sequence>MPIAALPPMQAASNLNDPLLAKDAVIAWFRGEFAAANAIIDALCAHLSHLGDGYESVFEAVHRRRMNWIPVLQMQKYYSIAEVAAELDRVAAARGGCADDDDDDGVGKEAEAADDDDAEEDSPNSEITDSGSQETPPALEKILEICDNHEDCEARAADIKLTKGFTAKEPVKGHMVNVVKGLKLYENVFNNVELAKLAGFVNEVRAAGHNGELSGDTFILFNQQVKGNKRELIQFGVPIFGHVQDESPNGNKTSNLEPIPALLQRVIDHLVEWQLIPIYKKPNSCVISFFDEGEYSQPFLKPPHLDQPISTLLLSDSTMVFGRFLVSDNEGNYKGPLMLSLKEGSLLVMRGNSADMARHVMCPCPNKRVAITFFRVRPECNQVSSPTVTSPTGAMTLWQPGNQSPTPIPNGTLSGYEALDIIPPRGVLHAPVVMLATPVCPMVLSPKNIQQGGTGVFLPWAVSPRKPVKHLPPRAQRGRFLALQSNRETRISDSNSGPKVTSEGNSVSP</sequence>
<reference evidence="2" key="1">
    <citation type="journal article" date="2023" name="Front. Plant Sci.">
        <title>Chromosomal-level genome assembly of Melastoma candidum provides insights into trichome evolution.</title>
        <authorList>
            <person name="Zhong Y."/>
            <person name="Wu W."/>
            <person name="Sun C."/>
            <person name="Zou P."/>
            <person name="Liu Y."/>
            <person name="Dai S."/>
            <person name="Zhou R."/>
        </authorList>
    </citation>
    <scope>NUCLEOTIDE SEQUENCE [LARGE SCALE GENOMIC DNA]</scope>
</reference>
<evidence type="ECO:0000313" key="1">
    <source>
        <dbReference type="EMBL" id="KAI4326490.1"/>
    </source>
</evidence>
<gene>
    <name evidence="1" type="ORF">MLD38_031800</name>
</gene>
<evidence type="ECO:0000313" key="2">
    <source>
        <dbReference type="Proteomes" id="UP001057402"/>
    </source>
</evidence>
<dbReference type="Proteomes" id="UP001057402">
    <property type="component" value="Chromosome 9"/>
</dbReference>
<accession>A0ACB9MRE7</accession>
<name>A0ACB9MRE7_9MYRT</name>